<reference evidence="5" key="1">
    <citation type="submission" date="2019-10" db="EMBL/GenBank/DDBJ databases">
        <title>Bird 10,000 Genomes (B10K) Project - Family phase.</title>
        <authorList>
            <person name="Zhang G."/>
        </authorList>
    </citation>
    <scope>NUCLEOTIDE SEQUENCE</scope>
    <source>
        <strain evidence="5">B10K-IZ-033-78</strain>
        <tissue evidence="5">Muscle</tissue>
    </source>
</reference>
<dbReference type="GO" id="GO:0016787">
    <property type="term" value="F:hydrolase activity"/>
    <property type="evidence" value="ECO:0007669"/>
    <property type="project" value="UniProtKB-KW"/>
</dbReference>
<dbReference type="PROSITE" id="PS00941">
    <property type="entry name" value="CARBOXYLESTERASE_B_2"/>
    <property type="match status" value="1"/>
</dbReference>
<protein>
    <recommendedName>
        <fullName evidence="3">Carboxylic ester hydrolase</fullName>
        <ecNumber evidence="3">3.1.1.-</ecNumber>
    </recommendedName>
</protein>
<keyword evidence="2 3" id="KW-0378">Hydrolase</keyword>
<name>A0A850V525_9CORV</name>
<comment type="caution">
    <text evidence="5">The sequence shown here is derived from an EMBL/GenBank/DDBJ whole genome shotgun (WGS) entry which is preliminary data.</text>
</comment>
<feature type="non-terminal residue" evidence="5">
    <location>
        <position position="1"/>
    </location>
</feature>
<dbReference type="PANTHER" id="PTHR11559">
    <property type="entry name" value="CARBOXYLESTERASE"/>
    <property type="match status" value="1"/>
</dbReference>
<sequence>APEVTIALGRLRGTQTNVKGTDKLVNVFLGIPFAKAPLGSLRFSPPEPAEPWTGVRDATSYPPLCPQDLSLLKIAEKNLKEKHLAFQTSEDCLYLSVYSPAGSSKKDKLPVMLWIHGGNFIFGGAARYDGSALAAYENVVVVLIQYRLGLLGFFNTGDEHARGNWAFLDQVAALQWVQGNIEHFGGDPASVTLFGISAGSCAVFAHVLSPLSKGLFHKAISESGILI</sequence>
<evidence type="ECO:0000256" key="1">
    <source>
        <dbReference type="ARBA" id="ARBA00005964"/>
    </source>
</evidence>
<dbReference type="OrthoDB" id="3200163at2759"/>
<evidence type="ECO:0000313" key="5">
    <source>
        <dbReference type="EMBL" id="NWH37304.1"/>
    </source>
</evidence>
<dbReference type="EMBL" id="WEIW01001192">
    <property type="protein sequence ID" value="NWH37304.1"/>
    <property type="molecule type" value="Genomic_DNA"/>
</dbReference>
<dbReference type="Gene3D" id="3.40.50.1820">
    <property type="entry name" value="alpha/beta hydrolase"/>
    <property type="match status" value="1"/>
</dbReference>
<dbReference type="InterPro" id="IPR002018">
    <property type="entry name" value="CarbesteraseB"/>
</dbReference>
<dbReference type="PROSITE" id="PS00122">
    <property type="entry name" value="CARBOXYLESTERASE_B_1"/>
    <property type="match status" value="1"/>
</dbReference>
<dbReference type="InterPro" id="IPR050309">
    <property type="entry name" value="Type-B_Carboxylest/Lipase"/>
</dbReference>
<dbReference type="SUPFAM" id="SSF53474">
    <property type="entry name" value="alpha/beta-Hydrolases"/>
    <property type="match status" value="1"/>
</dbReference>
<evidence type="ECO:0000259" key="4">
    <source>
        <dbReference type="Pfam" id="PF00135"/>
    </source>
</evidence>
<evidence type="ECO:0000256" key="2">
    <source>
        <dbReference type="ARBA" id="ARBA00022801"/>
    </source>
</evidence>
<proteinExistence type="inferred from homology"/>
<dbReference type="Proteomes" id="UP000640999">
    <property type="component" value="Unassembled WGS sequence"/>
</dbReference>
<dbReference type="AlphaFoldDB" id="A0A850V525"/>
<dbReference type="Pfam" id="PF00135">
    <property type="entry name" value="COesterase"/>
    <property type="match status" value="1"/>
</dbReference>
<feature type="domain" description="Carboxylesterase type B" evidence="4">
    <location>
        <begin position="2"/>
        <end position="224"/>
    </location>
</feature>
<feature type="non-terminal residue" evidence="5">
    <location>
        <position position="227"/>
    </location>
</feature>
<comment type="similarity">
    <text evidence="1 3">Belongs to the type-B carboxylesterase/lipase family.</text>
</comment>
<dbReference type="EC" id="3.1.1.-" evidence="3"/>
<keyword evidence="6" id="KW-1185">Reference proteome</keyword>
<gene>
    <name evidence="5" type="primary">Sasb_1</name>
    <name evidence="5" type="ORF">CHLHAR_R11796</name>
</gene>
<dbReference type="InterPro" id="IPR019819">
    <property type="entry name" value="Carboxylesterase_B_CS"/>
</dbReference>
<evidence type="ECO:0000256" key="3">
    <source>
        <dbReference type="RuleBase" id="RU361235"/>
    </source>
</evidence>
<accession>A0A850V525</accession>
<evidence type="ECO:0000313" key="6">
    <source>
        <dbReference type="Proteomes" id="UP000640999"/>
    </source>
</evidence>
<organism evidence="5 6">
    <name type="scientific">Chloropsis hardwickii</name>
    <dbReference type="NCBI Taxonomy" id="667144"/>
    <lineage>
        <taxon>Eukaryota</taxon>
        <taxon>Metazoa</taxon>
        <taxon>Chordata</taxon>
        <taxon>Craniata</taxon>
        <taxon>Vertebrata</taxon>
        <taxon>Euteleostomi</taxon>
        <taxon>Archelosauria</taxon>
        <taxon>Archosauria</taxon>
        <taxon>Dinosauria</taxon>
        <taxon>Saurischia</taxon>
        <taxon>Theropoda</taxon>
        <taxon>Coelurosauria</taxon>
        <taxon>Aves</taxon>
        <taxon>Neognathae</taxon>
        <taxon>Neoaves</taxon>
        <taxon>Telluraves</taxon>
        <taxon>Australaves</taxon>
        <taxon>Passeriformes</taxon>
        <taxon>Corvoidea</taxon>
        <taxon>Irenidae</taxon>
        <taxon>Chloropsis</taxon>
    </lineage>
</organism>
<dbReference type="InterPro" id="IPR019826">
    <property type="entry name" value="Carboxylesterase_B_AS"/>
</dbReference>
<dbReference type="InterPro" id="IPR029058">
    <property type="entry name" value="AB_hydrolase_fold"/>
</dbReference>